<comment type="caution">
    <text evidence="1">The sequence shown here is derived from an EMBL/GenBank/DDBJ whole genome shotgun (WGS) entry which is preliminary data.</text>
</comment>
<keyword evidence="2" id="KW-1185">Reference proteome</keyword>
<proteinExistence type="predicted"/>
<gene>
    <name evidence="1" type="ORF">DPMN_118316</name>
</gene>
<organism evidence="1 2">
    <name type="scientific">Dreissena polymorpha</name>
    <name type="common">Zebra mussel</name>
    <name type="synonym">Mytilus polymorpha</name>
    <dbReference type="NCBI Taxonomy" id="45954"/>
    <lineage>
        <taxon>Eukaryota</taxon>
        <taxon>Metazoa</taxon>
        <taxon>Spiralia</taxon>
        <taxon>Lophotrochozoa</taxon>
        <taxon>Mollusca</taxon>
        <taxon>Bivalvia</taxon>
        <taxon>Autobranchia</taxon>
        <taxon>Heteroconchia</taxon>
        <taxon>Euheterodonta</taxon>
        <taxon>Imparidentia</taxon>
        <taxon>Neoheterodontei</taxon>
        <taxon>Myida</taxon>
        <taxon>Dreissenoidea</taxon>
        <taxon>Dreissenidae</taxon>
        <taxon>Dreissena</taxon>
    </lineage>
</organism>
<dbReference type="Proteomes" id="UP000828390">
    <property type="component" value="Unassembled WGS sequence"/>
</dbReference>
<evidence type="ECO:0000313" key="2">
    <source>
        <dbReference type="Proteomes" id="UP000828390"/>
    </source>
</evidence>
<dbReference type="AlphaFoldDB" id="A0A9D4GJX3"/>
<sequence length="53" mass="6318">MAKLGAEEDQQEYMVSIEEINTITKCLFLNKQLQDIFNHLSRQEHLPIRHRAH</sequence>
<accession>A0A9D4GJX3</accession>
<name>A0A9D4GJX3_DREPO</name>
<dbReference type="EMBL" id="JAIWYP010000005">
    <property type="protein sequence ID" value="KAH3816793.1"/>
    <property type="molecule type" value="Genomic_DNA"/>
</dbReference>
<reference evidence="1" key="1">
    <citation type="journal article" date="2019" name="bioRxiv">
        <title>The Genome of the Zebra Mussel, Dreissena polymorpha: A Resource for Invasive Species Research.</title>
        <authorList>
            <person name="McCartney M.A."/>
            <person name="Auch B."/>
            <person name="Kono T."/>
            <person name="Mallez S."/>
            <person name="Zhang Y."/>
            <person name="Obille A."/>
            <person name="Becker A."/>
            <person name="Abrahante J.E."/>
            <person name="Garbe J."/>
            <person name="Badalamenti J.P."/>
            <person name="Herman A."/>
            <person name="Mangelson H."/>
            <person name="Liachko I."/>
            <person name="Sullivan S."/>
            <person name="Sone E.D."/>
            <person name="Koren S."/>
            <person name="Silverstein K.A.T."/>
            <person name="Beckman K.B."/>
            <person name="Gohl D.M."/>
        </authorList>
    </citation>
    <scope>NUCLEOTIDE SEQUENCE</scope>
    <source>
        <strain evidence="1">Duluth1</strain>
        <tissue evidence="1">Whole animal</tissue>
    </source>
</reference>
<reference evidence="1" key="2">
    <citation type="submission" date="2020-11" db="EMBL/GenBank/DDBJ databases">
        <authorList>
            <person name="McCartney M.A."/>
            <person name="Auch B."/>
            <person name="Kono T."/>
            <person name="Mallez S."/>
            <person name="Becker A."/>
            <person name="Gohl D.M."/>
            <person name="Silverstein K.A.T."/>
            <person name="Koren S."/>
            <person name="Bechman K.B."/>
            <person name="Herman A."/>
            <person name="Abrahante J.E."/>
            <person name="Garbe J."/>
        </authorList>
    </citation>
    <scope>NUCLEOTIDE SEQUENCE</scope>
    <source>
        <strain evidence="1">Duluth1</strain>
        <tissue evidence="1">Whole animal</tissue>
    </source>
</reference>
<protein>
    <submittedName>
        <fullName evidence="1">Uncharacterized protein</fullName>
    </submittedName>
</protein>
<evidence type="ECO:0000313" key="1">
    <source>
        <dbReference type="EMBL" id="KAH3816793.1"/>
    </source>
</evidence>